<dbReference type="Proteomes" id="UP000299102">
    <property type="component" value="Unassembled WGS sequence"/>
</dbReference>
<evidence type="ECO:0008006" key="3">
    <source>
        <dbReference type="Google" id="ProtNLM"/>
    </source>
</evidence>
<evidence type="ECO:0000313" key="1">
    <source>
        <dbReference type="EMBL" id="GBP51502.1"/>
    </source>
</evidence>
<keyword evidence="2" id="KW-1185">Reference proteome</keyword>
<organism evidence="1 2">
    <name type="scientific">Eumeta variegata</name>
    <name type="common">Bagworm moth</name>
    <name type="synonym">Eumeta japonica</name>
    <dbReference type="NCBI Taxonomy" id="151549"/>
    <lineage>
        <taxon>Eukaryota</taxon>
        <taxon>Metazoa</taxon>
        <taxon>Ecdysozoa</taxon>
        <taxon>Arthropoda</taxon>
        <taxon>Hexapoda</taxon>
        <taxon>Insecta</taxon>
        <taxon>Pterygota</taxon>
        <taxon>Neoptera</taxon>
        <taxon>Endopterygota</taxon>
        <taxon>Lepidoptera</taxon>
        <taxon>Glossata</taxon>
        <taxon>Ditrysia</taxon>
        <taxon>Tineoidea</taxon>
        <taxon>Psychidae</taxon>
        <taxon>Oiketicinae</taxon>
        <taxon>Eumeta</taxon>
    </lineage>
</organism>
<dbReference type="AlphaFoldDB" id="A0A4C1WLX6"/>
<proteinExistence type="predicted"/>
<comment type="caution">
    <text evidence="1">The sequence shown here is derived from an EMBL/GenBank/DDBJ whole genome shotgun (WGS) entry which is preliminary data.</text>
</comment>
<reference evidence="1 2" key="1">
    <citation type="journal article" date="2019" name="Commun. Biol.">
        <title>The bagworm genome reveals a unique fibroin gene that provides high tensile strength.</title>
        <authorList>
            <person name="Kono N."/>
            <person name="Nakamura H."/>
            <person name="Ohtoshi R."/>
            <person name="Tomita M."/>
            <person name="Numata K."/>
            <person name="Arakawa K."/>
        </authorList>
    </citation>
    <scope>NUCLEOTIDE SEQUENCE [LARGE SCALE GENOMIC DNA]</scope>
</reference>
<gene>
    <name evidence="1" type="ORF">EVAR_44477_1</name>
</gene>
<protein>
    <recommendedName>
        <fullName evidence="3">Mos1 transposase HTH domain-containing protein</fullName>
    </recommendedName>
</protein>
<accession>A0A4C1WLX6</accession>
<dbReference type="OrthoDB" id="10017160at2759"/>
<dbReference type="EMBL" id="BGZK01000582">
    <property type="protein sequence ID" value="GBP51502.1"/>
    <property type="molecule type" value="Genomic_DNA"/>
</dbReference>
<name>A0A4C1WLX6_EUMVA</name>
<evidence type="ECO:0000313" key="2">
    <source>
        <dbReference type="Proteomes" id="UP000299102"/>
    </source>
</evidence>
<sequence>MALEVSLQKNLPVSDLTRLQSIEPKIIALLAPTSTHSRELFWLTFHDEAPPLATVYNWFNEFKRGPTNLTDDLREGRPSTSTIQDNAGAVLMVGTGARVTYQHIRTSLAISMSQMINIVPEHLAVRLPVRATAQAPFSPSLAEA</sequence>